<name>A0A8S5QMU6_9CAUD</name>
<evidence type="ECO:0000313" key="1">
    <source>
        <dbReference type="EMBL" id="DAE20566.1"/>
    </source>
</evidence>
<organism evidence="1">
    <name type="scientific">Caudovirales sp. ctSH72</name>
    <dbReference type="NCBI Taxonomy" id="2826773"/>
    <lineage>
        <taxon>Viruses</taxon>
        <taxon>Duplodnaviria</taxon>
        <taxon>Heunggongvirae</taxon>
        <taxon>Uroviricota</taxon>
        <taxon>Caudoviricetes</taxon>
    </lineage>
</organism>
<accession>A0A8S5QMU6</accession>
<dbReference type="EMBL" id="BK015697">
    <property type="protein sequence ID" value="DAE20566.1"/>
    <property type="molecule type" value="Genomic_DNA"/>
</dbReference>
<proteinExistence type="predicted"/>
<sequence length="90" mass="10437">MKLKDFLKFIPDTCEVGLLSLSRTIYISYGYIDEAIDRMAYKYKLVRDQILNMDVANVYAGVYVESNNVECLSQTTYPIELMPKLIIELE</sequence>
<protein>
    <submittedName>
        <fullName evidence="1">Uncharacterized protein</fullName>
    </submittedName>
</protein>
<reference evidence="1" key="1">
    <citation type="journal article" date="2021" name="Proc. Natl. Acad. Sci. U.S.A.">
        <title>A Catalog of Tens of Thousands of Viruses from Human Metagenomes Reveals Hidden Associations with Chronic Diseases.</title>
        <authorList>
            <person name="Tisza M.J."/>
            <person name="Buck C.B."/>
        </authorList>
    </citation>
    <scope>NUCLEOTIDE SEQUENCE</scope>
    <source>
        <strain evidence="1">CtSH72</strain>
    </source>
</reference>